<dbReference type="KEGG" id="sur:STAUR_8224"/>
<dbReference type="HOGENOM" id="CLU_1926299_0_0_7"/>
<evidence type="ECO:0000256" key="1">
    <source>
        <dbReference type="SAM" id="MobiDB-lite"/>
    </source>
</evidence>
<proteinExistence type="predicted"/>
<evidence type="ECO:0000313" key="2">
    <source>
        <dbReference type="EMBL" id="ADO75979.1"/>
    </source>
</evidence>
<reference evidence="2 3" key="1">
    <citation type="journal article" date="2011" name="Mol. Biol. Evol.">
        <title>Comparative genomic analysis of fruiting body formation in Myxococcales.</title>
        <authorList>
            <person name="Huntley S."/>
            <person name="Hamann N."/>
            <person name="Wegener-Feldbrugge S."/>
            <person name="Treuner-Lange A."/>
            <person name="Kube M."/>
            <person name="Reinhardt R."/>
            <person name="Klages S."/>
            <person name="Muller R."/>
            <person name="Ronning C.M."/>
            <person name="Nierman W.C."/>
            <person name="Sogaard-Andersen L."/>
        </authorList>
    </citation>
    <scope>NUCLEOTIDE SEQUENCE [LARGE SCALE GENOMIC DNA]</scope>
    <source>
        <strain evidence="2 3">DW4/3-1</strain>
    </source>
</reference>
<dbReference type="EMBL" id="CP002271">
    <property type="protein sequence ID" value="ADO75979.1"/>
    <property type="molecule type" value="Genomic_DNA"/>
</dbReference>
<evidence type="ECO:0000313" key="3">
    <source>
        <dbReference type="Proteomes" id="UP000001351"/>
    </source>
</evidence>
<keyword evidence="3" id="KW-1185">Reference proteome</keyword>
<accession>E3FUU6</accession>
<organism evidence="2 3">
    <name type="scientific">Stigmatella aurantiaca (strain DW4/3-1)</name>
    <dbReference type="NCBI Taxonomy" id="378806"/>
    <lineage>
        <taxon>Bacteria</taxon>
        <taxon>Pseudomonadati</taxon>
        <taxon>Myxococcota</taxon>
        <taxon>Myxococcia</taxon>
        <taxon>Myxococcales</taxon>
        <taxon>Cystobacterineae</taxon>
        <taxon>Archangiaceae</taxon>
        <taxon>Stigmatella</taxon>
    </lineage>
</organism>
<dbReference type="Proteomes" id="UP000001351">
    <property type="component" value="Chromosome"/>
</dbReference>
<feature type="region of interest" description="Disordered" evidence="1">
    <location>
        <begin position="1"/>
        <end position="75"/>
    </location>
</feature>
<dbReference type="AlphaFoldDB" id="E3FUU6"/>
<sequence>MQARQPWRLSPHGRWNHRPRGTPSDGLRTAPEPSPAAARTRGVPSGGMGRPRNEASLPPSDASRTLPGPTPWVVARLGPPPHGLYAGAVGSTPAGPPGPLHQTRKVVKYVEDVLGRPPAWNRWERGATPSV</sequence>
<name>E3FUU6_STIAD</name>
<dbReference type="STRING" id="378806.STAUR_8224"/>
<protein>
    <submittedName>
        <fullName evidence="2">Uncharacterized protein</fullName>
    </submittedName>
</protein>
<gene>
    <name evidence="2" type="ordered locus">STAUR_8224</name>
</gene>